<proteinExistence type="predicted"/>
<gene>
    <name evidence="1" type="ORF">HK414_14025</name>
</gene>
<name>A0ABX6P338_9BURK</name>
<dbReference type="Proteomes" id="UP000500826">
    <property type="component" value="Chromosome"/>
</dbReference>
<evidence type="ECO:0008006" key="3">
    <source>
        <dbReference type="Google" id="ProtNLM"/>
    </source>
</evidence>
<dbReference type="EMBL" id="CP053418">
    <property type="protein sequence ID" value="QJW84460.1"/>
    <property type="molecule type" value="Genomic_DNA"/>
</dbReference>
<dbReference type="SUPFAM" id="SSF51120">
    <property type="entry name" value="beta-Roll"/>
    <property type="match status" value="1"/>
</dbReference>
<organism evidence="1 2">
    <name type="scientific">Ramlibacter terrae</name>
    <dbReference type="NCBI Taxonomy" id="2732511"/>
    <lineage>
        <taxon>Bacteria</taxon>
        <taxon>Pseudomonadati</taxon>
        <taxon>Pseudomonadota</taxon>
        <taxon>Betaproteobacteria</taxon>
        <taxon>Burkholderiales</taxon>
        <taxon>Comamonadaceae</taxon>
        <taxon>Ramlibacter</taxon>
    </lineage>
</organism>
<reference evidence="1 2" key="1">
    <citation type="submission" date="2020-05" db="EMBL/GenBank/DDBJ databases">
        <title>Ramlibacter rhizophilus sp. nov., isolated from rhizosphere soil of national flower Mugunghwa from South Korea.</title>
        <authorList>
            <person name="Zheng-Fei Y."/>
            <person name="Huan T."/>
        </authorList>
    </citation>
    <scope>NUCLEOTIDE SEQUENCE [LARGE SCALE GENOMIC DNA]</scope>
    <source>
        <strain evidence="1 2">H242</strain>
    </source>
</reference>
<dbReference type="Gene3D" id="2.150.10.10">
    <property type="entry name" value="Serralysin-like metalloprotease, C-terminal"/>
    <property type="match status" value="1"/>
</dbReference>
<sequence>MSKYRLGADLESGLLRTEGKLWGNAANNSLTGSSGNDTLNGEGGNDNMFGGLGDDTYYANATYDTVFESSARGGGVDTVVSSARSYTLRNYVEHLTLAGAAYEGMGNGLDNVLRGTSGANSRPVTAAPTR</sequence>
<evidence type="ECO:0000313" key="2">
    <source>
        <dbReference type="Proteomes" id="UP000500826"/>
    </source>
</evidence>
<evidence type="ECO:0000313" key="1">
    <source>
        <dbReference type="EMBL" id="QJW84460.1"/>
    </source>
</evidence>
<accession>A0ABX6P338</accession>
<dbReference type="InterPro" id="IPR011049">
    <property type="entry name" value="Serralysin-like_metalloprot_C"/>
</dbReference>
<protein>
    <recommendedName>
        <fullName evidence="3">Haemolysin-type calcium binding-related domain-containing protein</fullName>
    </recommendedName>
</protein>
<dbReference type="Pfam" id="PF00353">
    <property type="entry name" value="HemolysinCabind"/>
    <property type="match status" value="1"/>
</dbReference>
<keyword evidence="2" id="KW-1185">Reference proteome</keyword>
<dbReference type="InterPro" id="IPR001343">
    <property type="entry name" value="Hemolysn_Ca-bd"/>
</dbReference>
<dbReference type="PRINTS" id="PR00313">
    <property type="entry name" value="CABNDNGRPT"/>
</dbReference>